<evidence type="ECO:0000313" key="1">
    <source>
        <dbReference type="EMBL" id="AYC33237.1"/>
    </source>
</evidence>
<proteinExistence type="predicted"/>
<sequence length="62" mass="6469">MLASVVVGATTALVIGSVVNSVPANCVPVLVNGVTYQQCGSTWYQPQYIGTQVQYVVVAAPR</sequence>
<protein>
    <submittedName>
        <fullName evidence="1">Uncharacterized protein</fullName>
    </submittedName>
</protein>
<keyword evidence="2" id="KW-1185">Reference proteome</keyword>
<name>A0A385Z586_9PSED</name>
<dbReference type="Proteomes" id="UP000265560">
    <property type="component" value="Chromosome"/>
</dbReference>
<accession>A0A385Z586</accession>
<dbReference type="EMBL" id="CP032419">
    <property type="protein sequence ID" value="AYC33237.1"/>
    <property type="molecule type" value="Genomic_DNA"/>
</dbReference>
<dbReference type="OrthoDB" id="123540at2"/>
<gene>
    <name evidence="1" type="ORF">D3880_13160</name>
</gene>
<organism evidence="1 2">
    <name type="scientific">Pseudomonas cavernae</name>
    <dbReference type="NCBI Taxonomy" id="2320867"/>
    <lineage>
        <taxon>Bacteria</taxon>
        <taxon>Pseudomonadati</taxon>
        <taxon>Pseudomonadota</taxon>
        <taxon>Gammaproteobacteria</taxon>
        <taxon>Pseudomonadales</taxon>
        <taxon>Pseudomonadaceae</taxon>
        <taxon>Pseudomonas</taxon>
    </lineage>
</organism>
<evidence type="ECO:0000313" key="2">
    <source>
        <dbReference type="Proteomes" id="UP000265560"/>
    </source>
</evidence>
<reference evidence="2" key="1">
    <citation type="submission" date="2018-09" db="EMBL/GenBank/DDBJ databases">
        <authorList>
            <person name="Zhu H."/>
        </authorList>
    </citation>
    <scope>NUCLEOTIDE SEQUENCE [LARGE SCALE GENOMIC DNA]</scope>
    <source>
        <strain evidence="2">K2W31S-8</strain>
    </source>
</reference>
<dbReference type="KEGG" id="pcav:D3880_13160"/>
<dbReference type="AlphaFoldDB" id="A0A385Z586"/>